<feature type="domain" description="NADP-dependent oxidoreductase" evidence="4">
    <location>
        <begin position="28"/>
        <end position="332"/>
    </location>
</feature>
<sequence>MTSTTEPVNNMKYRLLGDTGLLVSRFSYGWFMIKDRALSFDQAYDVATRAYKHGVNFFDTAELYAEGESEKSLGQVVKAGIERGVWTREDLVISTKIFWGTDFTFAKGLNSMGLSRKHLVEGTKASLKRLGLDYVDLIFCHRSDPCTPIEETVRAMNYIIEQGWAFYWGTSEWSAGDILEACEIADRLGLIRPVYDQAQYNIFERSRVEYEYAPLYKKYKYGLTTWSPLAGGILTGKYTKGIPKGSRMDQSWYKGMEDVIMQKAMKTDQMEDIAKDIGCTLPQLALAWCAANDNVSTVLFSATTVEQLDENMKALAFIDKITPEIKAKIDAIVQFQPELVPQYPSHVVALRGKYLKQ</sequence>
<evidence type="ECO:0000259" key="4">
    <source>
        <dbReference type="Pfam" id="PF00248"/>
    </source>
</evidence>
<dbReference type="AlphaFoldDB" id="A0A8K1FHT9"/>
<dbReference type="Proteomes" id="UP000794436">
    <property type="component" value="Unassembled WGS sequence"/>
</dbReference>
<evidence type="ECO:0000256" key="1">
    <source>
        <dbReference type="ARBA" id="ARBA00006515"/>
    </source>
</evidence>
<comment type="similarity">
    <text evidence="1">Belongs to the shaker potassium channel beta subunit family.</text>
</comment>
<protein>
    <recommendedName>
        <fullName evidence="4">NADP-dependent oxidoreductase domain-containing protein</fullName>
    </recommendedName>
</protein>
<evidence type="ECO:0000256" key="2">
    <source>
        <dbReference type="ARBA" id="ARBA00022857"/>
    </source>
</evidence>
<evidence type="ECO:0000256" key="3">
    <source>
        <dbReference type="ARBA" id="ARBA00023002"/>
    </source>
</evidence>
<dbReference type="InterPro" id="IPR005399">
    <property type="entry name" value="K_chnl_volt-dep_bsu_KCNAB-rel"/>
</dbReference>
<dbReference type="InterPro" id="IPR036812">
    <property type="entry name" value="NAD(P)_OxRdtase_dom_sf"/>
</dbReference>
<dbReference type="PANTHER" id="PTHR43150">
    <property type="entry name" value="HYPERKINETIC, ISOFORM M"/>
    <property type="match status" value="1"/>
</dbReference>
<dbReference type="SUPFAM" id="SSF51430">
    <property type="entry name" value="NAD(P)-linked oxidoreductase"/>
    <property type="match status" value="1"/>
</dbReference>
<keyword evidence="3" id="KW-0560">Oxidoreductase</keyword>
<dbReference type="OrthoDB" id="2310150at2759"/>
<name>A0A8K1FHT9_PYTOL</name>
<gene>
    <name evidence="5" type="ORF">Poli38472_007243</name>
</gene>
<evidence type="ECO:0000313" key="6">
    <source>
        <dbReference type="Proteomes" id="UP000794436"/>
    </source>
</evidence>
<comment type="caution">
    <text evidence="5">The sequence shown here is derived from an EMBL/GenBank/DDBJ whole genome shotgun (WGS) entry which is preliminary data.</text>
</comment>
<accession>A0A8K1FHT9</accession>
<keyword evidence="2" id="KW-0521">NADP</keyword>
<proteinExistence type="inferred from homology"/>
<reference evidence="5" key="1">
    <citation type="submission" date="2019-03" db="EMBL/GenBank/DDBJ databases">
        <title>Long read genome sequence of the mycoparasitic Pythium oligandrum ATCC 38472 isolated from sugarbeet rhizosphere.</title>
        <authorList>
            <person name="Gaulin E."/>
        </authorList>
    </citation>
    <scope>NUCLEOTIDE SEQUENCE</scope>
    <source>
        <strain evidence="5">ATCC 38472_TT</strain>
    </source>
</reference>
<dbReference type="Pfam" id="PF00248">
    <property type="entry name" value="Aldo_ket_red"/>
    <property type="match status" value="1"/>
</dbReference>
<dbReference type="PRINTS" id="PR01577">
    <property type="entry name" value="KCNABCHANNEL"/>
</dbReference>
<organism evidence="5 6">
    <name type="scientific">Pythium oligandrum</name>
    <name type="common">Mycoparasitic fungus</name>
    <dbReference type="NCBI Taxonomy" id="41045"/>
    <lineage>
        <taxon>Eukaryota</taxon>
        <taxon>Sar</taxon>
        <taxon>Stramenopiles</taxon>
        <taxon>Oomycota</taxon>
        <taxon>Peronosporomycetes</taxon>
        <taxon>Pythiales</taxon>
        <taxon>Pythiaceae</taxon>
        <taxon>Pythium</taxon>
    </lineage>
</organism>
<dbReference type="PANTHER" id="PTHR43150:SF2">
    <property type="entry name" value="HYPERKINETIC, ISOFORM M"/>
    <property type="match status" value="1"/>
</dbReference>
<dbReference type="GO" id="GO:0016491">
    <property type="term" value="F:oxidoreductase activity"/>
    <property type="evidence" value="ECO:0007669"/>
    <property type="project" value="UniProtKB-KW"/>
</dbReference>
<dbReference type="InterPro" id="IPR023210">
    <property type="entry name" value="NADP_OxRdtase_dom"/>
</dbReference>
<keyword evidence="6" id="KW-1185">Reference proteome</keyword>
<dbReference type="Gene3D" id="3.20.20.100">
    <property type="entry name" value="NADP-dependent oxidoreductase domain"/>
    <property type="match status" value="1"/>
</dbReference>
<dbReference type="EMBL" id="SPLM01000110">
    <property type="protein sequence ID" value="TMW59098.1"/>
    <property type="molecule type" value="Genomic_DNA"/>
</dbReference>
<evidence type="ECO:0000313" key="5">
    <source>
        <dbReference type="EMBL" id="TMW59098.1"/>
    </source>
</evidence>